<evidence type="ECO:0000256" key="5">
    <source>
        <dbReference type="ARBA" id="ARBA00022989"/>
    </source>
</evidence>
<feature type="transmembrane region" description="Helical" evidence="9">
    <location>
        <begin position="141"/>
        <end position="158"/>
    </location>
</feature>
<dbReference type="EMBL" id="KN832870">
    <property type="protein sequence ID" value="KIN06746.1"/>
    <property type="molecule type" value="Genomic_DNA"/>
</dbReference>
<protein>
    <recommendedName>
        <fullName evidence="10">Major facilitator superfamily (MFS) profile domain-containing protein</fullName>
    </recommendedName>
</protein>
<feature type="transmembrane region" description="Helical" evidence="9">
    <location>
        <begin position="417"/>
        <end position="437"/>
    </location>
</feature>
<keyword evidence="7" id="KW-0462">Maltose metabolism</keyword>
<feature type="transmembrane region" description="Helical" evidence="9">
    <location>
        <begin position="321"/>
        <end position="339"/>
    </location>
</feature>
<evidence type="ECO:0000313" key="12">
    <source>
        <dbReference type="Proteomes" id="UP000054321"/>
    </source>
</evidence>
<dbReference type="GO" id="GO:0005351">
    <property type="term" value="F:carbohydrate:proton symporter activity"/>
    <property type="evidence" value="ECO:0007669"/>
    <property type="project" value="TreeGrafter"/>
</dbReference>
<dbReference type="GO" id="GO:0000023">
    <property type="term" value="P:maltose metabolic process"/>
    <property type="evidence" value="ECO:0007669"/>
    <property type="project" value="UniProtKB-KW"/>
</dbReference>
<dbReference type="OrthoDB" id="6612291at2759"/>
<evidence type="ECO:0000256" key="6">
    <source>
        <dbReference type="ARBA" id="ARBA00023136"/>
    </source>
</evidence>
<feature type="transmembrane region" description="Helical" evidence="9">
    <location>
        <begin position="359"/>
        <end position="376"/>
    </location>
</feature>
<dbReference type="HOGENOM" id="CLU_001265_11_5_1"/>
<evidence type="ECO:0000256" key="1">
    <source>
        <dbReference type="ARBA" id="ARBA00004141"/>
    </source>
</evidence>
<keyword evidence="5 9" id="KW-1133">Transmembrane helix</keyword>
<dbReference type="InterPro" id="IPR036259">
    <property type="entry name" value="MFS_trans_sf"/>
</dbReference>
<dbReference type="GO" id="GO:0016020">
    <property type="term" value="C:membrane"/>
    <property type="evidence" value="ECO:0007669"/>
    <property type="project" value="UniProtKB-SubCell"/>
</dbReference>
<evidence type="ECO:0000256" key="7">
    <source>
        <dbReference type="ARBA" id="ARBA00026248"/>
    </source>
</evidence>
<feature type="transmembrane region" description="Helical" evidence="9">
    <location>
        <begin position="238"/>
        <end position="259"/>
    </location>
</feature>
<organism evidence="11 12">
    <name type="scientific">Oidiodendron maius (strain Zn)</name>
    <dbReference type="NCBI Taxonomy" id="913774"/>
    <lineage>
        <taxon>Eukaryota</taxon>
        <taxon>Fungi</taxon>
        <taxon>Dikarya</taxon>
        <taxon>Ascomycota</taxon>
        <taxon>Pezizomycotina</taxon>
        <taxon>Leotiomycetes</taxon>
        <taxon>Leotiomycetes incertae sedis</taxon>
        <taxon>Myxotrichaceae</taxon>
        <taxon>Oidiodendron</taxon>
    </lineage>
</organism>
<evidence type="ECO:0000256" key="9">
    <source>
        <dbReference type="SAM" id="Phobius"/>
    </source>
</evidence>
<dbReference type="FunCoup" id="A0A0C3HEU1">
    <property type="interactions" value="62"/>
</dbReference>
<accession>A0A0C3HEU1</accession>
<sequence length="562" mass="62342">MSGQEANADQVAAAIPFDESAIRRAAIANPEFVDLSFAAKAATDNERSMTLLQGIKLYPKAVGWSMLLSTCIVMEGYDLVLLGSFYALPQFQAKYGFLQPDGTKVIPARWKSGLSDGQQVGEILGLAICGLISERLGYRRTMLIALTLITGFIFILFFSPNVQVLLVGEILCGIPWGIFQTITTAYASEVAPVVLRPYLTTYVNMCWVFGQFIASGVLRGVLTRTDVWAYRIPFALQWFWPVPLIIGVFLAPESPWWLIRHDRLEEAKKALLRLTSQGDESFNADETIAMISYTNQIEKQMAEGTTYAQCFRGVDRRRTEIACLTWLSQAMCGSAIQGFSTYFYQQAGLTSTGAFDLSLGQYALGIVGTLGSWFLMSWFGRRTLYVGGLCVQFTILMVVGFVSLAPQTATTGWATGSLILISTFVYDCTIGSVCYAIVAEISSTCLKGKTIVLARNLYLMGGIINNVLVNFMITPKPSGWGWDGKAGFFYGGLCLLCILWCYFRLPEPNGRSYAELDVLFERKISARKFAKTNVDIFNPNELEVETEKLIHVAEHQEFAEKK</sequence>
<dbReference type="Gene3D" id="1.20.1250.20">
    <property type="entry name" value="MFS general substrate transporter like domains"/>
    <property type="match status" value="1"/>
</dbReference>
<dbReference type="InterPro" id="IPR050360">
    <property type="entry name" value="MFS_Sugar_Transporters"/>
</dbReference>
<dbReference type="InterPro" id="IPR005828">
    <property type="entry name" value="MFS_sugar_transport-like"/>
</dbReference>
<dbReference type="InterPro" id="IPR005829">
    <property type="entry name" value="Sugar_transporter_CS"/>
</dbReference>
<dbReference type="PROSITE" id="PS50850">
    <property type="entry name" value="MFS"/>
    <property type="match status" value="1"/>
</dbReference>
<dbReference type="PROSITE" id="PS00217">
    <property type="entry name" value="SUGAR_TRANSPORT_2"/>
    <property type="match status" value="1"/>
</dbReference>
<dbReference type="InParanoid" id="A0A0C3HEU1"/>
<dbReference type="PANTHER" id="PTHR48022:SF5">
    <property type="entry name" value="ALPHA-GLUCOSIDES PERMEASE MPH2-RELATED"/>
    <property type="match status" value="1"/>
</dbReference>
<dbReference type="SUPFAM" id="SSF103473">
    <property type="entry name" value="MFS general substrate transporter"/>
    <property type="match status" value="1"/>
</dbReference>
<feature type="transmembrane region" description="Helical" evidence="9">
    <location>
        <begin position="457"/>
        <end position="474"/>
    </location>
</feature>
<dbReference type="PANTHER" id="PTHR48022">
    <property type="entry name" value="PLASTIDIC GLUCOSE TRANSPORTER 4"/>
    <property type="match status" value="1"/>
</dbReference>
<dbReference type="Proteomes" id="UP000054321">
    <property type="component" value="Unassembled WGS sequence"/>
</dbReference>
<dbReference type="InterPro" id="IPR020846">
    <property type="entry name" value="MFS_dom"/>
</dbReference>
<feature type="domain" description="Major facilitator superfamily (MFS) profile" evidence="10">
    <location>
        <begin position="64"/>
        <end position="509"/>
    </location>
</feature>
<feature type="transmembrane region" description="Helical" evidence="9">
    <location>
        <begin position="383"/>
        <end position="405"/>
    </location>
</feature>
<evidence type="ECO:0000256" key="2">
    <source>
        <dbReference type="ARBA" id="ARBA00010992"/>
    </source>
</evidence>
<dbReference type="Pfam" id="PF00083">
    <property type="entry name" value="Sugar_tr"/>
    <property type="match status" value="1"/>
</dbReference>
<dbReference type="FunFam" id="1.20.1250.20:FF:000149">
    <property type="entry name" value="MFS transporter, SP family, general alpha glucoside:H+ symporter"/>
    <property type="match status" value="1"/>
</dbReference>
<comment type="subcellular location">
    <subcellularLocation>
        <location evidence="1">Membrane</location>
        <topology evidence="1">Multi-pass membrane protein</topology>
    </subcellularLocation>
</comment>
<evidence type="ECO:0000259" key="10">
    <source>
        <dbReference type="PROSITE" id="PS50850"/>
    </source>
</evidence>
<evidence type="ECO:0000313" key="11">
    <source>
        <dbReference type="EMBL" id="KIN06746.1"/>
    </source>
</evidence>
<dbReference type="InterPro" id="IPR003663">
    <property type="entry name" value="Sugar/inositol_transpt"/>
</dbReference>
<comment type="similarity">
    <text evidence="2 8">Belongs to the major facilitator superfamily. Sugar transporter (TC 2.A.1.1) family.</text>
</comment>
<dbReference type="NCBIfam" id="TIGR00879">
    <property type="entry name" value="SP"/>
    <property type="match status" value="1"/>
</dbReference>
<feature type="transmembrane region" description="Helical" evidence="9">
    <location>
        <begin position="164"/>
        <end position="187"/>
    </location>
</feature>
<proteinExistence type="inferred from homology"/>
<evidence type="ECO:0000256" key="4">
    <source>
        <dbReference type="ARBA" id="ARBA00022692"/>
    </source>
</evidence>
<keyword evidence="12" id="KW-1185">Reference proteome</keyword>
<name>A0A0C3HEU1_OIDMZ</name>
<feature type="transmembrane region" description="Helical" evidence="9">
    <location>
        <begin position="486"/>
        <end position="503"/>
    </location>
</feature>
<keyword evidence="4 9" id="KW-0812">Transmembrane</keyword>
<evidence type="ECO:0000256" key="3">
    <source>
        <dbReference type="ARBA" id="ARBA00022448"/>
    </source>
</evidence>
<keyword evidence="6 9" id="KW-0472">Membrane</keyword>
<reference evidence="11 12" key="1">
    <citation type="submission" date="2014-04" db="EMBL/GenBank/DDBJ databases">
        <authorList>
            <consortium name="DOE Joint Genome Institute"/>
            <person name="Kuo A."/>
            <person name="Martino E."/>
            <person name="Perotto S."/>
            <person name="Kohler A."/>
            <person name="Nagy L.G."/>
            <person name="Floudas D."/>
            <person name="Copeland A."/>
            <person name="Barry K.W."/>
            <person name="Cichocki N."/>
            <person name="Veneault-Fourrey C."/>
            <person name="LaButti K."/>
            <person name="Lindquist E.A."/>
            <person name="Lipzen A."/>
            <person name="Lundell T."/>
            <person name="Morin E."/>
            <person name="Murat C."/>
            <person name="Sun H."/>
            <person name="Tunlid A."/>
            <person name="Henrissat B."/>
            <person name="Grigoriev I.V."/>
            <person name="Hibbett D.S."/>
            <person name="Martin F."/>
            <person name="Nordberg H.P."/>
            <person name="Cantor M.N."/>
            <person name="Hua S.X."/>
        </authorList>
    </citation>
    <scope>NUCLEOTIDE SEQUENCE [LARGE SCALE GENOMIC DNA]</scope>
    <source>
        <strain evidence="11 12">Zn</strain>
    </source>
</reference>
<gene>
    <name evidence="11" type="ORF">OIDMADRAFT_36557</name>
</gene>
<feature type="transmembrane region" description="Helical" evidence="9">
    <location>
        <begin position="199"/>
        <end position="218"/>
    </location>
</feature>
<reference evidence="12" key="2">
    <citation type="submission" date="2015-01" db="EMBL/GenBank/DDBJ databases">
        <title>Evolutionary Origins and Diversification of the Mycorrhizal Mutualists.</title>
        <authorList>
            <consortium name="DOE Joint Genome Institute"/>
            <consortium name="Mycorrhizal Genomics Consortium"/>
            <person name="Kohler A."/>
            <person name="Kuo A."/>
            <person name="Nagy L.G."/>
            <person name="Floudas D."/>
            <person name="Copeland A."/>
            <person name="Barry K.W."/>
            <person name="Cichocki N."/>
            <person name="Veneault-Fourrey C."/>
            <person name="LaButti K."/>
            <person name="Lindquist E.A."/>
            <person name="Lipzen A."/>
            <person name="Lundell T."/>
            <person name="Morin E."/>
            <person name="Murat C."/>
            <person name="Riley R."/>
            <person name="Ohm R."/>
            <person name="Sun H."/>
            <person name="Tunlid A."/>
            <person name="Henrissat B."/>
            <person name="Grigoriev I.V."/>
            <person name="Hibbett D.S."/>
            <person name="Martin F."/>
        </authorList>
    </citation>
    <scope>NUCLEOTIDE SEQUENCE [LARGE SCALE GENOMIC DNA]</scope>
    <source>
        <strain evidence="12">Zn</strain>
    </source>
</reference>
<keyword evidence="3 8" id="KW-0813">Transport</keyword>
<dbReference type="AlphaFoldDB" id="A0A0C3HEU1"/>
<evidence type="ECO:0000256" key="8">
    <source>
        <dbReference type="RuleBase" id="RU003346"/>
    </source>
</evidence>